<proteinExistence type="predicted"/>
<evidence type="ECO:0000313" key="2">
    <source>
        <dbReference type="EMBL" id="WAN63691.1"/>
    </source>
</evidence>
<dbReference type="Proteomes" id="UP001164727">
    <property type="component" value="Chromosome"/>
</dbReference>
<accession>A0ABY7BUF6</accession>
<name>A0ABY7BUF6_9MOLU</name>
<feature type="transmembrane region" description="Helical" evidence="1">
    <location>
        <begin position="6"/>
        <end position="29"/>
    </location>
</feature>
<keyword evidence="3" id="KW-1185">Reference proteome</keyword>
<sequence length="46" mass="5458">MENQSAQILCRIVSIISFLITFLIIFFNFQEKPKKDNNNKPTKEKK</sequence>
<gene>
    <name evidence="2" type="ORF">RS022_09070</name>
</gene>
<keyword evidence="1" id="KW-0812">Transmembrane</keyword>
<reference evidence="2 3" key="1">
    <citation type="journal article" date="2023" name="Microbiol. Resour. Announc.">
        <title>Complete Genome of 'Candidatus Phytoplasma rubi' RS, a Phytopathogenic Bacterium Associated with Rubus Stunt Disease.</title>
        <authorList>
            <person name="Duckeck D."/>
            <person name="Zubert C."/>
            <person name="Bohm J.W."/>
            <person name="Carminati G."/>
            <person name="Schneider B."/>
            <person name="Kube M."/>
        </authorList>
    </citation>
    <scope>NUCLEOTIDE SEQUENCE [LARGE SCALE GENOMIC DNA]</scope>
    <source>
        <strain evidence="2 3">RS</strain>
    </source>
</reference>
<evidence type="ECO:0000256" key="1">
    <source>
        <dbReference type="SAM" id="Phobius"/>
    </source>
</evidence>
<evidence type="ECO:0000313" key="3">
    <source>
        <dbReference type="Proteomes" id="UP001164727"/>
    </source>
</evidence>
<keyword evidence="1" id="KW-1133">Transmembrane helix</keyword>
<protein>
    <submittedName>
        <fullName evidence="2">Uncharacterized protein</fullName>
    </submittedName>
</protein>
<dbReference type="EMBL" id="CP114006">
    <property type="protein sequence ID" value="WAN63691.1"/>
    <property type="molecule type" value="Genomic_DNA"/>
</dbReference>
<keyword evidence="1" id="KW-0472">Membrane</keyword>
<organism evidence="2 3">
    <name type="scientific">Candidatus Phytoplasma rubi</name>
    <dbReference type="NCBI Taxonomy" id="399025"/>
    <lineage>
        <taxon>Bacteria</taxon>
        <taxon>Bacillati</taxon>
        <taxon>Mycoplasmatota</taxon>
        <taxon>Mollicutes</taxon>
        <taxon>Acholeplasmatales</taxon>
        <taxon>Acholeplasmataceae</taxon>
        <taxon>Candidatus Phytoplasma</taxon>
        <taxon>16SrV (Elm yellows group)</taxon>
    </lineage>
</organism>
<dbReference type="RefSeq" id="WP_268849872.1">
    <property type="nucleotide sequence ID" value="NZ_CP114006.1"/>
</dbReference>